<reference evidence="1" key="2">
    <citation type="journal article" date="2015" name="Fish Shellfish Immunol.">
        <title>Early steps in the European eel (Anguilla anguilla)-Vibrio vulnificus interaction in the gills: Role of the RtxA13 toxin.</title>
        <authorList>
            <person name="Callol A."/>
            <person name="Pajuelo D."/>
            <person name="Ebbesson L."/>
            <person name="Teles M."/>
            <person name="MacKenzie S."/>
            <person name="Amaro C."/>
        </authorList>
    </citation>
    <scope>NUCLEOTIDE SEQUENCE</scope>
</reference>
<dbReference type="AlphaFoldDB" id="A0A0E9UI43"/>
<proteinExistence type="predicted"/>
<dbReference type="EMBL" id="GBXM01043170">
    <property type="protein sequence ID" value="JAH65407.1"/>
    <property type="molecule type" value="Transcribed_RNA"/>
</dbReference>
<reference evidence="1" key="1">
    <citation type="submission" date="2014-11" db="EMBL/GenBank/DDBJ databases">
        <authorList>
            <person name="Amaro Gonzalez C."/>
        </authorList>
    </citation>
    <scope>NUCLEOTIDE SEQUENCE</scope>
</reference>
<name>A0A0E9UI43_ANGAN</name>
<sequence>MTGWGFLYTFTYFKRGRCSSQAILVSECVLLSSCNTVDFLLRSSI</sequence>
<organism evidence="1">
    <name type="scientific">Anguilla anguilla</name>
    <name type="common">European freshwater eel</name>
    <name type="synonym">Muraena anguilla</name>
    <dbReference type="NCBI Taxonomy" id="7936"/>
    <lineage>
        <taxon>Eukaryota</taxon>
        <taxon>Metazoa</taxon>
        <taxon>Chordata</taxon>
        <taxon>Craniata</taxon>
        <taxon>Vertebrata</taxon>
        <taxon>Euteleostomi</taxon>
        <taxon>Actinopterygii</taxon>
        <taxon>Neopterygii</taxon>
        <taxon>Teleostei</taxon>
        <taxon>Anguilliformes</taxon>
        <taxon>Anguillidae</taxon>
        <taxon>Anguilla</taxon>
    </lineage>
</organism>
<accession>A0A0E9UI43</accession>
<protein>
    <submittedName>
        <fullName evidence="1">Uncharacterized protein</fullName>
    </submittedName>
</protein>
<evidence type="ECO:0000313" key="1">
    <source>
        <dbReference type="EMBL" id="JAH65407.1"/>
    </source>
</evidence>